<gene>
    <name evidence="7" type="ORF">HannXRQ_Chr13g0426121</name>
    <name evidence="8" type="ORF">HannXRQ_Chr13g0426141</name>
    <name evidence="6" type="ORF">HanXRQr2_Chr13g0618661</name>
</gene>
<evidence type="ECO:0000256" key="3">
    <source>
        <dbReference type="ARBA" id="ARBA00022821"/>
    </source>
</evidence>
<organism evidence="8 9">
    <name type="scientific">Helianthus annuus</name>
    <name type="common">Common sunflower</name>
    <dbReference type="NCBI Taxonomy" id="4232"/>
    <lineage>
        <taxon>Eukaryota</taxon>
        <taxon>Viridiplantae</taxon>
        <taxon>Streptophyta</taxon>
        <taxon>Embryophyta</taxon>
        <taxon>Tracheophyta</taxon>
        <taxon>Spermatophyta</taxon>
        <taxon>Magnoliopsida</taxon>
        <taxon>eudicotyledons</taxon>
        <taxon>Gunneridae</taxon>
        <taxon>Pentapetalae</taxon>
        <taxon>asterids</taxon>
        <taxon>campanulids</taxon>
        <taxon>Asterales</taxon>
        <taxon>Asteraceae</taxon>
        <taxon>Asteroideae</taxon>
        <taxon>Heliantheae alliance</taxon>
        <taxon>Heliantheae</taxon>
        <taxon>Helianthus</taxon>
    </lineage>
</organism>
<keyword evidence="9" id="KW-1185">Reference proteome</keyword>
<feature type="domain" description="Disease resistance protein winged helix" evidence="5">
    <location>
        <begin position="189"/>
        <end position="230"/>
    </location>
</feature>
<dbReference type="EMBL" id="CM007902">
    <property type="protein sequence ID" value="OTG03620.1"/>
    <property type="molecule type" value="Genomic_DNA"/>
</dbReference>
<dbReference type="InterPro" id="IPR044974">
    <property type="entry name" value="Disease_R_plants"/>
</dbReference>
<reference evidence="8" key="2">
    <citation type="submission" date="2017-02" db="EMBL/GenBank/DDBJ databases">
        <title>Sunflower complete genome.</title>
        <authorList>
            <person name="Langlade N."/>
            <person name="Munos S."/>
        </authorList>
    </citation>
    <scope>NUCLEOTIDE SEQUENCE [LARGE SCALE GENOMIC DNA]</scope>
    <source>
        <tissue evidence="8">Leaves</tissue>
    </source>
</reference>
<evidence type="ECO:0000256" key="2">
    <source>
        <dbReference type="ARBA" id="ARBA00022741"/>
    </source>
</evidence>
<keyword evidence="8" id="KW-0378">Hydrolase</keyword>
<dbReference type="EMBL" id="CM007902">
    <property type="protein sequence ID" value="OTG03622.1"/>
    <property type="molecule type" value="Genomic_DNA"/>
</dbReference>
<dbReference type="EMBL" id="MNCJ02000328">
    <property type="protein sequence ID" value="KAF5776022.1"/>
    <property type="molecule type" value="Genomic_DNA"/>
</dbReference>
<dbReference type="Gene3D" id="3.40.50.300">
    <property type="entry name" value="P-loop containing nucleotide triphosphate hydrolases"/>
    <property type="match status" value="1"/>
</dbReference>
<dbReference type="InterPro" id="IPR002182">
    <property type="entry name" value="NB-ARC"/>
</dbReference>
<proteinExistence type="predicted"/>
<dbReference type="SUPFAM" id="SSF52540">
    <property type="entry name" value="P-loop containing nucleoside triphosphate hydrolases"/>
    <property type="match status" value="1"/>
</dbReference>
<dbReference type="InterPro" id="IPR042197">
    <property type="entry name" value="Apaf_helical"/>
</dbReference>
<protein>
    <submittedName>
        <fullName evidence="6 8">P-loop containing nucleoside triphosphate hydrolase</fullName>
    </submittedName>
</protein>
<dbReference type="GO" id="GO:0016787">
    <property type="term" value="F:hydrolase activity"/>
    <property type="evidence" value="ECO:0007669"/>
    <property type="project" value="UniProtKB-KW"/>
</dbReference>
<feature type="domain" description="NB-ARC" evidence="4">
    <location>
        <begin position="6"/>
        <end position="94"/>
    </location>
</feature>
<evidence type="ECO:0000313" key="8">
    <source>
        <dbReference type="EMBL" id="OTG03622.1"/>
    </source>
</evidence>
<reference evidence="6 9" key="1">
    <citation type="journal article" date="2017" name="Nature">
        <title>The sunflower genome provides insights into oil metabolism, flowering and Asterid evolution.</title>
        <authorList>
            <person name="Badouin H."/>
            <person name="Gouzy J."/>
            <person name="Grassa C.J."/>
            <person name="Murat F."/>
            <person name="Staton S.E."/>
            <person name="Cottret L."/>
            <person name="Lelandais-Briere C."/>
            <person name="Owens G.L."/>
            <person name="Carrere S."/>
            <person name="Mayjonade B."/>
            <person name="Legrand L."/>
            <person name="Gill N."/>
            <person name="Kane N.C."/>
            <person name="Bowers J.E."/>
            <person name="Hubner S."/>
            <person name="Bellec A."/>
            <person name="Berard A."/>
            <person name="Berges H."/>
            <person name="Blanchet N."/>
            <person name="Boniface M.C."/>
            <person name="Brunel D."/>
            <person name="Catrice O."/>
            <person name="Chaidir N."/>
            <person name="Claudel C."/>
            <person name="Donnadieu C."/>
            <person name="Faraut T."/>
            <person name="Fievet G."/>
            <person name="Helmstetter N."/>
            <person name="King M."/>
            <person name="Knapp S.J."/>
            <person name="Lai Z."/>
            <person name="Le Paslier M.C."/>
            <person name="Lippi Y."/>
            <person name="Lorenzon L."/>
            <person name="Mandel J.R."/>
            <person name="Marage G."/>
            <person name="Marchand G."/>
            <person name="Marquand E."/>
            <person name="Bret-Mestries E."/>
            <person name="Morien E."/>
            <person name="Nambeesan S."/>
            <person name="Nguyen T."/>
            <person name="Pegot-Espagnet P."/>
            <person name="Pouilly N."/>
            <person name="Raftis F."/>
            <person name="Sallet E."/>
            <person name="Schiex T."/>
            <person name="Thomas J."/>
            <person name="Vandecasteele C."/>
            <person name="Vares D."/>
            <person name="Vear F."/>
            <person name="Vautrin S."/>
            <person name="Crespi M."/>
            <person name="Mangin B."/>
            <person name="Burke J.M."/>
            <person name="Salse J."/>
            <person name="Munos S."/>
            <person name="Vincourt P."/>
            <person name="Rieseberg L.H."/>
            <person name="Langlade N.B."/>
        </authorList>
    </citation>
    <scope>NUCLEOTIDE SEQUENCE [LARGE SCALE GENOMIC DNA]</scope>
    <source>
        <strain evidence="9">cv. SF193</strain>
        <tissue evidence="6">Leaves</tissue>
    </source>
</reference>
<dbReference type="Pfam" id="PF23559">
    <property type="entry name" value="WHD_DRP"/>
    <property type="match status" value="1"/>
</dbReference>
<dbReference type="Proteomes" id="UP000215914">
    <property type="component" value="Chromosome 13"/>
</dbReference>
<sequence length="243" mass="28001">MSPEKQEFQDLNQLQMALTKQFTDKRFLLVLDDVWNENYDEWENLVRPLHVGALGSRIIMTTRKKQLLKMIGFDHVDHLESLSDTDALSLLARHALGVDNFDLHPTLKQKGECIVEKCGGLPLALKAIGRLLRTKSDQEKWDDVLNSKIWDLKNVGDLCADWKTIIPALRLSYHDLSSDLKPLFAYCSLFPKDFRFDKKQLVLLWMAEGFLDRSNASMSPERLGHEYFEDVDADFVSDACRID</sequence>
<dbReference type="InterPro" id="IPR058922">
    <property type="entry name" value="WHD_DRP"/>
</dbReference>
<keyword evidence="2" id="KW-0547">Nucleotide-binding</keyword>
<evidence type="ECO:0000313" key="9">
    <source>
        <dbReference type="Proteomes" id="UP000215914"/>
    </source>
</evidence>
<dbReference type="Pfam" id="PF00931">
    <property type="entry name" value="NB-ARC"/>
    <property type="match status" value="1"/>
</dbReference>
<name>A0A251SYU3_HELAN</name>
<evidence type="ECO:0000256" key="1">
    <source>
        <dbReference type="ARBA" id="ARBA00022614"/>
    </source>
</evidence>
<keyword evidence="3" id="KW-0611">Plant defense</keyword>
<dbReference type="OMA" id="AMISTHQ"/>
<dbReference type="InterPro" id="IPR027417">
    <property type="entry name" value="P-loop_NTPase"/>
</dbReference>
<evidence type="ECO:0000259" key="4">
    <source>
        <dbReference type="Pfam" id="PF00931"/>
    </source>
</evidence>
<reference evidence="6" key="3">
    <citation type="submission" date="2020-06" db="EMBL/GenBank/DDBJ databases">
        <title>Helianthus annuus Genome sequencing and assembly Release 2.</title>
        <authorList>
            <person name="Gouzy J."/>
            <person name="Langlade N."/>
            <person name="Munos S."/>
        </authorList>
    </citation>
    <scope>NUCLEOTIDE SEQUENCE</scope>
    <source>
        <tissue evidence="6">Leaves</tissue>
    </source>
</reference>
<dbReference type="PRINTS" id="PR00364">
    <property type="entry name" value="DISEASERSIST"/>
</dbReference>
<dbReference type="GO" id="GO:0043531">
    <property type="term" value="F:ADP binding"/>
    <property type="evidence" value="ECO:0007669"/>
    <property type="project" value="InterPro"/>
</dbReference>
<dbReference type="Gene3D" id="1.10.8.430">
    <property type="entry name" value="Helical domain of apoptotic protease-activating factors"/>
    <property type="match status" value="1"/>
</dbReference>
<dbReference type="PANTHER" id="PTHR23155:SF1205">
    <property type="entry name" value="DISEASE RESISTANCE PROTEIN RPM1"/>
    <property type="match status" value="1"/>
</dbReference>
<evidence type="ECO:0000313" key="6">
    <source>
        <dbReference type="EMBL" id="KAF5776022.1"/>
    </source>
</evidence>
<dbReference type="GO" id="GO:0006952">
    <property type="term" value="P:defense response"/>
    <property type="evidence" value="ECO:0007669"/>
    <property type="project" value="InterPro"/>
</dbReference>
<dbReference type="Gramene" id="mRNA:HanXRQr2_Chr13g0618661">
    <property type="protein sequence ID" value="CDS:HanXRQr2_Chr13g0618661.1"/>
    <property type="gene ID" value="HanXRQr2_Chr13g0618661"/>
</dbReference>
<evidence type="ECO:0000313" key="7">
    <source>
        <dbReference type="EMBL" id="OTG03620.1"/>
    </source>
</evidence>
<dbReference type="PANTHER" id="PTHR23155">
    <property type="entry name" value="DISEASE RESISTANCE PROTEIN RP"/>
    <property type="match status" value="1"/>
</dbReference>
<dbReference type="AlphaFoldDB" id="A0A251SYU3"/>
<accession>A0A251SYU3</accession>
<evidence type="ECO:0000259" key="5">
    <source>
        <dbReference type="Pfam" id="PF23559"/>
    </source>
</evidence>
<keyword evidence="1" id="KW-0433">Leucine-rich repeat</keyword>